<dbReference type="Ensembl" id="ENSZALT00000028439.1">
    <property type="protein sequence ID" value="ENSZALP00000021821.1"/>
    <property type="gene ID" value="ENSZALG00000017040.1"/>
</dbReference>
<dbReference type="Proteomes" id="UP000694413">
    <property type="component" value="Unassembled WGS sequence"/>
</dbReference>
<reference evidence="1" key="1">
    <citation type="submission" date="2025-08" db="UniProtKB">
        <authorList>
            <consortium name="Ensembl"/>
        </authorList>
    </citation>
    <scope>IDENTIFICATION</scope>
</reference>
<reference evidence="1" key="2">
    <citation type="submission" date="2025-09" db="UniProtKB">
        <authorList>
            <consortium name="Ensembl"/>
        </authorList>
    </citation>
    <scope>IDENTIFICATION</scope>
</reference>
<protein>
    <submittedName>
        <fullName evidence="1">Uncharacterized protein</fullName>
    </submittedName>
</protein>
<sequence>MGECLQGGSCWGCPTCPPPALPVPSSPACPLQPCLFLSSPACPIQPCLFLSSPACPIQPCLLSPAWPCFCPSGCSFSNPSFTRDGAIHTNPRAVIPSPWCLSSACFCGAVVNHREADCVQKGPLAPHGAEGLK</sequence>
<keyword evidence="2" id="KW-1185">Reference proteome</keyword>
<evidence type="ECO:0000313" key="2">
    <source>
        <dbReference type="Proteomes" id="UP000694413"/>
    </source>
</evidence>
<evidence type="ECO:0000313" key="1">
    <source>
        <dbReference type="Ensembl" id="ENSZALP00000021821.1"/>
    </source>
</evidence>
<dbReference type="AlphaFoldDB" id="A0A8D2NCS8"/>
<proteinExistence type="predicted"/>
<organism evidence="1 2">
    <name type="scientific">Zonotrichia albicollis</name>
    <name type="common">White-throated sparrow</name>
    <name type="synonym">Fringilla albicollis</name>
    <dbReference type="NCBI Taxonomy" id="44394"/>
    <lineage>
        <taxon>Eukaryota</taxon>
        <taxon>Metazoa</taxon>
        <taxon>Chordata</taxon>
        <taxon>Craniata</taxon>
        <taxon>Vertebrata</taxon>
        <taxon>Euteleostomi</taxon>
        <taxon>Archelosauria</taxon>
        <taxon>Archosauria</taxon>
        <taxon>Dinosauria</taxon>
        <taxon>Saurischia</taxon>
        <taxon>Theropoda</taxon>
        <taxon>Coelurosauria</taxon>
        <taxon>Aves</taxon>
        <taxon>Neognathae</taxon>
        <taxon>Neoaves</taxon>
        <taxon>Telluraves</taxon>
        <taxon>Australaves</taxon>
        <taxon>Passeriformes</taxon>
        <taxon>Passerellidae</taxon>
        <taxon>Zonotrichia</taxon>
    </lineage>
</organism>
<name>A0A8D2NCS8_ZONAL</name>
<accession>A0A8D2NCS8</accession>